<evidence type="ECO:0000256" key="5">
    <source>
        <dbReference type="ARBA" id="ARBA00022989"/>
    </source>
</evidence>
<keyword evidence="5 7" id="KW-1133">Transmembrane helix</keyword>
<keyword evidence="10" id="KW-1185">Reference proteome</keyword>
<dbReference type="OrthoDB" id="162303at2"/>
<dbReference type="InterPro" id="IPR032816">
    <property type="entry name" value="VTT_dom"/>
</dbReference>
<evidence type="ECO:0000313" key="9">
    <source>
        <dbReference type="EMBL" id="KPL71016.1"/>
    </source>
</evidence>
<protein>
    <recommendedName>
        <fullName evidence="8">VTT domain-containing protein</fullName>
    </recommendedName>
</protein>
<dbReference type="STRING" id="229920.ADM99_12000"/>
<accession>A0A0P6WXK5</accession>
<dbReference type="Proteomes" id="UP000050430">
    <property type="component" value="Unassembled WGS sequence"/>
</dbReference>
<dbReference type="AlphaFoldDB" id="A0A0P6WXK5"/>
<proteinExistence type="inferred from homology"/>
<feature type="transmembrane region" description="Helical" evidence="7">
    <location>
        <begin position="6"/>
        <end position="26"/>
    </location>
</feature>
<evidence type="ECO:0000256" key="3">
    <source>
        <dbReference type="ARBA" id="ARBA00022475"/>
    </source>
</evidence>
<dbReference type="Pfam" id="PF09335">
    <property type="entry name" value="VTT_dom"/>
    <property type="match status" value="1"/>
</dbReference>
<evidence type="ECO:0000313" key="10">
    <source>
        <dbReference type="Proteomes" id="UP000050430"/>
    </source>
</evidence>
<dbReference type="RefSeq" id="WP_062422742.1">
    <property type="nucleotide sequence ID" value="NZ_BBYA01000011.1"/>
</dbReference>
<feature type="transmembrane region" description="Helical" evidence="7">
    <location>
        <begin position="167"/>
        <end position="189"/>
    </location>
</feature>
<dbReference type="EMBL" id="LGCK01000012">
    <property type="protein sequence ID" value="KPL71016.1"/>
    <property type="molecule type" value="Genomic_DNA"/>
</dbReference>
<evidence type="ECO:0000259" key="8">
    <source>
        <dbReference type="Pfam" id="PF09335"/>
    </source>
</evidence>
<evidence type="ECO:0000256" key="1">
    <source>
        <dbReference type="ARBA" id="ARBA00004651"/>
    </source>
</evidence>
<keyword evidence="4 7" id="KW-0812">Transmembrane</keyword>
<feature type="transmembrane region" description="Helical" evidence="7">
    <location>
        <begin position="57"/>
        <end position="75"/>
    </location>
</feature>
<evidence type="ECO:0000256" key="6">
    <source>
        <dbReference type="ARBA" id="ARBA00023136"/>
    </source>
</evidence>
<comment type="similarity">
    <text evidence="2">Belongs to the DedA family.</text>
</comment>
<sequence length="201" mass="21719">MSDWYAFLLTWVVAYGAPVIGVIMLFSGIGIPLPASLVIIATGAFIQQGILDPIPTALVGLTAVVLGDSICYWIGKKAVTVISPRFVSQKNLQLAGDKFDRFGGAMIVATRSILSTLAVPTNLVAGTSHYPFFHYLVYDVIGEAIWMIGYGYLGYLFGSAWEDISDLLTNLGGFMGTLVILIIIIYFLARTMNGGKNLIIK</sequence>
<reference evidence="9 10" key="1">
    <citation type="submission" date="2015-07" db="EMBL/GenBank/DDBJ databases">
        <title>Genome sequence of Leptolinea tardivitalis DSM 16556.</title>
        <authorList>
            <person name="Hemp J."/>
            <person name="Ward L.M."/>
            <person name="Pace L.A."/>
            <person name="Fischer W.W."/>
        </authorList>
    </citation>
    <scope>NUCLEOTIDE SEQUENCE [LARGE SCALE GENOMIC DNA]</scope>
    <source>
        <strain evidence="9 10">YMTK-2</strain>
    </source>
</reference>
<comment type="subcellular location">
    <subcellularLocation>
        <location evidence="1">Cell membrane</location>
        <topology evidence="1">Multi-pass membrane protein</topology>
    </subcellularLocation>
</comment>
<dbReference type="PANTHER" id="PTHR42709">
    <property type="entry name" value="ALKALINE PHOSPHATASE LIKE PROTEIN"/>
    <property type="match status" value="1"/>
</dbReference>
<evidence type="ECO:0000256" key="2">
    <source>
        <dbReference type="ARBA" id="ARBA00010792"/>
    </source>
</evidence>
<name>A0A0P6WXK5_9CHLR</name>
<keyword evidence="6 7" id="KW-0472">Membrane</keyword>
<gene>
    <name evidence="9" type="ORF">ADM99_12000</name>
</gene>
<feature type="domain" description="VTT" evidence="8">
    <location>
        <begin position="33"/>
        <end position="155"/>
    </location>
</feature>
<evidence type="ECO:0000256" key="7">
    <source>
        <dbReference type="SAM" id="Phobius"/>
    </source>
</evidence>
<evidence type="ECO:0000256" key="4">
    <source>
        <dbReference type="ARBA" id="ARBA00022692"/>
    </source>
</evidence>
<dbReference type="GO" id="GO:0005886">
    <property type="term" value="C:plasma membrane"/>
    <property type="evidence" value="ECO:0007669"/>
    <property type="project" value="UniProtKB-SubCell"/>
</dbReference>
<comment type="caution">
    <text evidence="9">The sequence shown here is derived from an EMBL/GenBank/DDBJ whole genome shotgun (WGS) entry which is preliminary data.</text>
</comment>
<dbReference type="InterPro" id="IPR051311">
    <property type="entry name" value="DedA_domain"/>
</dbReference>
<feature type="transmembrane region" description="Helical" evidence="7">
    <location>
        <begin position="135"/>
        <end position="155"/>
    </location>
</feature>
<organism evidence="9 10">
    <name type="scientific">Leptolinea tardivitalis</name>
    <dbReference type="NCBI Taxonomy" id="229920"/>
    <lineage>
        <taxon>Bacteria</taxon>
        <taxon>Bacillati</taxon>
        <taxon>Chloroflexota</taxon>
        <taxon>Anaerolineae</taxon>
        <taxon>Anaerolineales</taxon>
        <taxon>Anaerolineaceae</taxon>
        <taxon>Leptolinea</taxon>
    </lineage>
</organism>
<dbReference type="PANTHER" id="PTHR42709:SF6">
    <property type="entry name" value="UNDECAPRENYL PHOSPHATE TRANSPORTER A"/>
    <property type="match status" value="1"/>
</dbReference>
<keyword evidence="3" id="KW-1003">Cell membrane</keyword>